<sequence length="106" mass="12740">MRRYIKQRLYEHKNDCKMGKKETNNTTALVEHHLGTGHTFKYEETQILAKQRVLKKRLLHQMINIKKERTSINKRTDIENLNVAYYNLITKSDLLKNKTKNKKKLQ</sequence>
<dbReference type="EMBL" id="JBDJPC010000007">
    <property type="protein sequence ID" value="KAL1493617.1"/>
    <property type="molecule type" value="Genomic_DNA"/>
</dbReference>
<organism evidence="1 2">
    <name type="scientific">Hypothenemus hampei</name>
    <name type="common">Coffee berry borer</name>
    <dbReference type="NCBI Taxonomy" id="57062"/>
    <lineage>
        <taxon>Eukaryota</taxon>
        <taxon>Metazoa</taxon>
        <taxon>Ecdysozoa</taxon>
        <taxon>Arthropoda</taxon>
        <taxon>Hexapoda</taxon>
        <taxon>Insecta</taxon>
        <taxon>Pterygota</taxon>
        <taxon>Neoptera</taxon>
        <taxon>Endopterygota</taxon>
        <taxon>Coleoptera</taxon>
        <taxon>Polyphaga</taxon>
        <taxon>Cucujiformia</taxon>
        <taxon>Curculionidae</taxon>
        <taxon>Scolytinae</taxon>
        <taxon>Hypothenemus</taxon>
    </lineage>
</organism>
<dbReference type="AlphaFoldDB" id="A0ABD1EFZ9"/>
<protein>
    <recommendedName>
        <fullName evidence="3">GIY-YIG homing endonuclease</fullName>
    </recommendedName>
</protein>
<name>A0ABD1EFZ9_HYPHA</name>
<evidence type="ECO:0008006" key="3">
    <source>
        <dbReference type="Google" id="ProtNLM"/>
    </source>
</evidence>
<reference evidence="1 2" key="1">
    <citation type="submission" date="2024-05" db="EMBL/GenBank/DDBJ databases">
        <title>Genetic variation in Jamaican populations of the coffee berry borer (Hypothenemus hampei).</title>
        <authorList>
            <person name="Errbii M."/>
            <person name="Myrie A."/>
        </authorList>
    </citation>
    <scope>NUCLEOTIDE SEQUENCE [LARGE SCALE GENOMIC DNA]</scope>
    <source>
        <strain evidence="1">JA-Hopewell-2020-01-JO</strain>
        <tissue evidence="1">Whole body</tissue>
    </source>
</reference>
<evidence type="ECO:0000313" key="1">
    <source>
        <dbReference type="EMBL" id="KAL1493617.1"/>
    </source>
</evidence>
<comment type="caution">
    <text evidence="1">The sequence shown here is derived from an EMBL/GenBank/DDBJ whole genome shotgun (WGS) entry which is preliminary data.</text>
</comment>
<dbReference type="Proteomes" id="UP001566132">
    <property type="component" value="Unassembled WGS sequence"/>
</dbReference>
<keyword evidence="2" id="KW-1185">Reference proteome</keyword>
<proteinExistence type="predicted"/>
<evidence type="ECO:0000313" key="2">
    <source>
        <dbReference type="Proteomes" id="UP001566132"/>
    </source>
</evidence>
<accession>A0ABD1EFZ9</accession>
<gene>
    <name evidence="1" type="ORF">ABEB36_009317</name>
</gene>